<dbReference type="Proteomes" id="UP001141552">
    <property type="component" value="Unassembled WGS sequence"/>
</dbReference>
<dbReference type="PANTHER" id="PTHR47003:SF11">
    <property type="entry name" value="PPR SUPERFAMILY PROTEIN"/>
    <property type="match status" value="1"/>
</dbReference>
<keyword evidence="3" id="KW-1185">Reference proteome</keyword>
<evidence type="ECO:0000313" key="3">
    <source>
        <dbReference type="Proteomes" id="UP001141552"/>
    </source>
</evidence>
<dbReference type="EMBL" id="JAKUCV010005913">
    <property type="protein sequence ID" value="KAJ4829358.1"/>
    <property type="molecule type" value="Genomic_DNA"/>
</dbReference>
<dbReference type="OrthoDB" id="1423519at2759"/>
<dbReference type="PANTHER" id="PTHR47003">
    <property type="entry name" value="OS01G0970900 PROTEIN"/>
    <property type="match status" value="1"/>
</dbReference>
<reference evidence="2" key="2">
    <citation type="journal article" date="2023" name="Plants (Basel)">
        <title>Annotation of the Turnera subulata (Passifloraceae) Draft Genome Reveals the S-Locus Evolved after the Divergence of Turneroideae from Passifloroideae in a Stepwise Manner.</title>
        <authorList>
            <person name="Henning P.M."/>
            <person name="Roalson E.H."/>
            <person name="Mir W."/>
            <person name="McCubbin A.G."/>
            <person name="Shore J.S."/>
        </authorList>
    </citation>
    <scope>NUCLEOTIDE SEQUENCE</scope>
    <source>
        <strain evidence="2">F60SS</strain>
    </source>
</reference>
<dbReference type="AlphaFoldDB" id="A0A9Q0FD96"/>
<name>A0A9Q0FD96_9ROSI</name>
<gene>
    <name evidence="2" type="ORF">Tsubulata_024238</name>
</gene>
<accession>A0A9Q0FD96</accession>
<evidence type="ECO:0000256" key="1">
    <source>
        <dbReference type="SAM" id="MobiDB-lite"/>
    </source>
</evidence>
<dbReference type="GO" id="GO:0008380">
    <property type="term" value="P:RNA splicing"/>
    <property type="evidence" value="ECO:0007669"/>
    <property type="project" value="InterPro"/>
</dbReference>
<comment type="caution">
    <text evidence="2">The sequence shown here is derived from an EMBL/GenBank/DDBJ whole genome shotgun (WGS) entry which is preliminary data.</text>
</comment>
<feature type="region of interest" description="Disordered" evidence="1">
    <location>
        <begin position="1"/>
        <end position="54"/>
    </location>
</feature>
<reference evidence="2" key="1">
    <citation type="submission" date="2022-02" db="EMBL/GenBank/DDBJ databases">
        <authorList>
            <person name="Henning P.M."/>
            <person name="McCubbin A.G."/>
            <person name="Shore J.S."/>
        </authorList>
    </citation>
    <scope>NUCLEOTIDE SEQUENCE</scope>
    <source>
        <strain evidence="2">F60SS</strain>
        <tissue evidence="2">Leaves</tissue>
    </source>
</reference>
<dbReference type="InterPro" id="IPR011990">
    <property type="entry name" value="TPR-like_helical_dom_sf"/>
</dbReference>
<sequence>MATTPPLGQPSGAIPPAPPNSSTASRKEKFDACFPAAPLPSGAPEEPPETWKRYANYSPEPPVVEASIEVSSALVFEVLTRLSNSSVLAPSFFRWGEKQTGFEYATDSYNLLVESLGKAKQFRLIWVTVHEMKEKKGLD</sequence>
<dbReference type="InterPro" id="IPR044578">
    <property type="entry name" value="BIR6-like"/>
</dbReference>
<protein>
    <submittedName>
        <fullName evidence="2">Uncharacterized protein</fullName>
    </submittedName>
</protein>
<dbReference type="Gene3D" id="1.25.40.10">
    <property type="entry name" value="Tetratricopeptide repeat domain"/>
    <property type="match status" value="1"/>
</dbReference>
<proteinExistence type="predicted"/>
<evidence type="ECO:0000313" key="2">
    <source>
        <dbReference type="EMBL" id="KAJ4829358.1"/>
    </source>
</evidence>
<organism evidence="2 3">
    <name type="scientific">Turnera subulata</name>
    <dbReference type="NCBI Taxonomy" id="218843"/>
    <lineage>
        <taxon>Eukaryota</taxon>
        <taxon>Viridiplantae</taxon>
        <taxon>Streptophyta</taxon>
        <taxon>Embryophyta</taxon>
        <taxon>Tracheophyta</taxon>
        <taxon>Spermatophyta</taxon>
        <taxon>Magnoliopsida</taxon>
        <taxon>eudicotyledons</taxon>
        <taxon>Gunneridae</taxon>
        <taxon>Pentapetalae</taxon>
        <taxon>rosids</taxon>
        <taxon>fabids</taxon>
        <taxon>Malpighiales</taxon>
        <taxon>Passifloraceae</taxon>
        <taxon>Turnera</taxon>
    </lineage>
</organism>